<feature type="region of interest" description="Disordered" evidence="1">
    <location>
        <begin position="343"/>
        <end position="429"/>
    </location>
</feature>
<dbReference type="AlphaFoldDB" id="B8LMY1"/>
<evidence type="ECO:0000313" key="3">
    <source>
        <dbReference type="EMBL" id="ABR17011.1"/>
    </source>
</evidence>
<feature type="region of interest" description="Disordered" evidence="1">
    <location>
        <begin position="484"/>
        <end position="508"/>
    </location>
</feature>
<evidence type="ECO:0000259" key="2">
    <source>
        <dbReference type="PROSITE" id="PS50004"/>
    </source>
</evidence>
<dbReference type="EMBL" id="EF677165">
    <property type="protein sequence ID" value="ABR17011.1"/>
    <property type="molecule type" value="mRNA"/>
</dbReference>
<dbReference type="InterPro" id="IPR035892">
    <property type="entry name" value="C2_domain_sf"/>
</dbReference>
<protein>
    <recommendedName>
        <fullName evidence="2">C2 domain-containing protein</fullName>
    </recommendedName>
</protein>
<reference evidence="3" key="1">
    <citation type="submission" date="2007-06" db="EMBL/GenBank/DDBJ databases">
        <title>Full length cDNA sequences from Sitka Spruce (Picea sitchensis).</title>
        <authorList>
            <person name="Ralph S.G."/>
            <person name="Chun H.E."/>
            <person name="Liao N."/>
            <person name="Ali J."/>
            <person name="Reid K."/>
            <person name="Kolosova N."/>
            <person name="Cooper N."/>
            <person name="Cullis C."/>
            <person name="Jancsik S."/>
            <person name="Moore R."/>
            <person name="Mayo M."/>
            <person name="Wagner S."/>
            <person name="Holt R.A."/>
            <person name="Jones S.J.M."/>
            <person name="Marra M.A."/>
            <person name="Ritland C.E."/>
            <person name="Ritland K."/>
            <person name="Bohlmann J."/>
        </authorList>
    </citation>
    <scope>NUCLEOTIDE SEQUENCE</scope>
    <source>
        <tissue evidence="3">Green portion of the leader tissue</tissue>
    </source>
</reference>
<feature type="domain" description="C2" evidence="2">
    <location>
        <begin position="60"/>
        <end position="183"/>
    </location>
</feature>
<dbReference type="InterPro" id="IPR000008">
    <property type="entry name" value="C2_dom"/>
</dbReference>
<feature type="compositionally biased region" description="Low complexity" evidence="1">
    <location>
        <begin position="352"/>
        <end position="364"/>
    </location>
</feature>
<dbReference type="Pfam" id="PF00168">
    <property type="entry name" value="C2"/>
    <property type="match status" value="1"/>
</dbReference>
<dbReference type="Gene3D" id="2.60.40.150">
    <property type="entry name" value="C2 domain"/>
    <property type="match status" value="1"/>
</dbReference>
<feature type="compositionally biased region" description="Polar residues" evidence="1">
    <location>
        <begin position="484"/>
        <end position="506"/>
    </location>
</feature>
<name>B8LMY1_PICSI</name>
<organism evidence="3">
    <name type="scientific">Picea sitchensis</name>
    <name type="common">Sitka spruce</name>
    <name type="synonym">Pinus sitchensis</name>
    <dbReference type="NCBI Taxonomy" id="3332"/>
    <lineage>
        <taxon>Eukaryota</taxon>
        <taxon>Viridiplantae</taxon>
        <taxon>Streptophyta</taxon>
        <taxon>Embryophyta</taxon>
        <taxon>Tracheophyta</taxon>
        <taxon>Spermatophyta</taxon>
        <taxon>Pinopsida</taxon>
        <taxon>Pinidae</taxon>
        <taxon>Conifers I</taxon>
        <taxon>Pinales</taxon>
        <taxon>Pinaceae</taxon>
        <taxon>Picea</taxon>
    </lineage>
</organism>
<dbReference type="PANTHER" id="PTHR31208:SF2">
    <property type="entry name" value="DOMAIN-CONTAINING PROTEIN, PUTATIVE, EXPRESSED-RELATED"/>
    <property type="match status" value="1"/>
</dbReference>
<accession>B8LMY1</accession>
<dbReference type="SUPFAM" id="SSF49562">
    <property type="entry name" value="C2 domain (Calcium/lipid-binding domain, CaLB)"/>
    <property type="match status" value="1"/>
</dbReference>
<proteinExistence type="evidence at transcript level"/>
<dbReference type="PROSITE" id="PS50004">
    <property type="entry name" value="C2"/>
    <property type="match status" value="1"/>
</dbReference>
<dbReference type="SMART" id="SM00239">
    <property type="entry name" value="C2"/>
    <property type="match status" value="1"/>
</dbReference>
<sequence>MDSYLQASAKFLSSSVEHPVTFDSSSNGPANHSDDSIYSSIQHERCLNSENHRGNGIRSAADEEEIMGEGQPQVFEGILEIYVHHARDIHNICIYDKQDVYAKLSLTCNPEGALPTRISNGGGRNPVFNESLQLKIDNQVDAALKCELWMLSRARNYMEDQLLGFVVVPLSTVAGKGKLTQDFVISSTDLFHSPAGIVQLTLEYHGSAPPECQSKSIAEAKLALSSSPVSSDVVSLDQAVENTEPTNYNDIEFPDLQVASENNLMVSEYFKMASNDLKPENGLKRDLMIADPNENEFSGTSFLHLGQSPATEDEDDYDMAPNVTVANGSIPSTTIAHDNNVADYKTEPDADSSSTIIISGTTSSNTQGQGLRDFVAQKSGSSEESSRFQKNSSPSDSTSFNDNVSSKNQEKSSSVDSDKEGAASSSEAKTLDGEKGIAFTTPLVSVNLEPEQTVVQEQIVDMYMKSMQQFTESLAKMKLPMDIENQQSDDSTKSGTDQKNAQSGRNAGSRVFYGSRAFF</sequence>
<evidence type="ECO:0000256" key="1">
    <source>
        <dbReference type="SAM" id="MobiDB-lite"/>
    </source>
</evidence>
<feature type="compositionally biased region" description="Polar residues" evidence="1">
    <location>
        <begin position="378"/>
        <end position="415"/>
    </location>
</feature>
<dbReference type="PANTHER" id="PTHR31208">
    <property type="entry name" value="EXPRESSED PROTEIN"/>
    <property type="match status" value="1"/>
</dbReference>